<protein>
    <submittedName>
        <fullName evidence="2">Uncharacterized protein</fullName>
    </submittedName>
</protein>
<dbReference type="AlphaFoldDB" id="I3EDA0"/>
<accession>I3EDA0</accession>
<name>I3EDA0_NEMP3</name>
<evidence type="ECO:0000256" key="1">
    <source>
        <dbReference type="SAM" id="SignalP"/>
    </source>
</evidence>
<dbReference type="Gene3D" id="3.80.10.10">
    <property type="entry name" value="Ribonuclease Inhibitor"/>
    <property type="match status" value="1"/>
</dbReference>
<dbReference type="Proteomes" id="UP000002872">
    <property type="component" value="Unassembled WGS sequence"/>
</dbReference>
<dbReference type="HOGENOM" id="CLU_015892_0_0_1"/>
<sequence>MEKKSVKIFLMLCILVCLAGMGIIFATKENSLEFGSGDVNHSVLEAKYETCLEIKDIEEENSPSIEKPPERPSTSAQSILNKSALNTEEIAPHTSLNTGTLLNIKEQEQTVRENIPFNFVNKEAEISTENAPSTEPVFTKYNDLNELIKKESVISGIENKTSPNPLENNSQELASVSTCNPKEELIEMLECIVKRNPSLDPKTQKIYNDTYTINALLINRNTVVLENLRLSSINVVEKITLWEVLQACKEGKSIDIDVSSSDPIMWIIFYYPNDLLYIPLIVHAIFTYYTPKNISNITISILKFNFEFNINVLNEFQIFKEVKSITIAKSHIYSNTLNILKDFSNLKVLYISKGLILNIGDACIIPTLPTTLERLQISDIDKYNVNWMLSELDSWDNIKEIDISGVNFMDTFVLNKLKTLSKITSFRLKDIVFAGAPNFSFLKQMSELNQLFMCNIFYSYTEKFELNELDKIKSNLAYLFPDIIEKKVMVGYAYLAKENRMVGDYISPMNIIVDSKLYADLRLRRIECKAGKPYNIRIEFVNSMDHLLANSVGLQFTLNDTHSCLDIKVEPKAAVNPKSLLLENLKNIKFPFLQIKTIETIHLESSLNNKSEKSAIMDILSHQIMKYAKNNKIKNIKLVSLVPAARIDIRKLDLFNRIVPSLEILKLSNITFTTKYIIPKNMDEKNILKTCKKYIKNNPNNAIGSYLFSKKQNNLTLVGNL</sequence>
<keyword evidence="3" id="KW-1185">Reference proteome</keyword>
<dbReference type="OrthoDB" id="2160613at2759"/>
<feature type="signal peptide" evidence="1">
    <location>
        <begin position="1"/>
        <end position="26"/>
    </location>
</feature>
<gene>
    <name evidence="2" type="ORF">NEQG_02532</name>
</gene>
<feature type="chain" id="PRO_5003670496" evidence="1">
    <location>
        <begin position="27"/>
        <end position="721"/>
    </location>
</feature>
<proteinExistence type="predicted"/>
<reference evidence="2" key="1">
    <citation type="submission" date="2011-01" db="EMBL/GenBank/DDBJ databases">
        <title>The Genome Sequence of Nematocida parisii strain ERTm3.</title>
        <authorList>
            <consortium name="The Broad Institute Genome Sequencing Platform"/>
            <consortium name="The Broad Institute Genome Sequencing Center for Infectious Disease"/>
            <person name="Cuomo C."/>
            <person name="Troemel E."/>
            <person name="Young S.K."/>
            <person name="Zeng Q."/>
            <person name="Gargeya S."/>
            <person name="Fitzgerald M."/>
            <person name="Haas B."/>
            <person name="Abouelleil A."/>
            <person name="Alvarado L."/>
            <person name="Arachchi H.M."/>
            <person name="Berlin A."/>
            <person name="Chapman S.B."/>
            <person name="Gearin G."/>
            <person name="Goldberg J."/>
            <person name="Griggs A."/>
            <person name="Gujja S."/>
            <person name="Hansen M."/>
            <person name="Heiman D."/>
            <person name="Howarth C."/>
            <person name="Larimer J."/>
            <person name="Lui A."/>
            <person name="MacDonald P.J.P."/>
            <person name="McCowen C."/>
            <person name="Montmayeur A."/>
            <person name="Murphy C."/>
            <person name="Neiman D."/>
            <person name="Pearson M."/>
            <person name="Priest M."/>
            <person name="Roberts A."/>
            <person name="Saif S."/>
            <person name="Shea T."/>
            <person name="Sisk P."/>
            <person name="Stolte C."/>
            <person name="Sykes S."/>
            <person name="Wortman J."/>
            <person name="Nusbaum C."/>
            <person name="Birren B."/>
        </authorList>
    </citation>
    <scope>NUCLEOTIDE SEQUENCE</scope>
    <source>
        <strain evidence="2">ERTm3</strain>
    </source>
</reference>
<evidence type="ECO:0000313" key="3">
    <source>
        <dbReference type="Proteomes" id="UP000002872"/>
    </source>
</evidence>
<dbReference type="SUPFAM" id="SSF52058">
    <property type="entry name" value="L domain-like"/>
    <property type="match status" value="1"/>
</dbReference>
<evidence type="ECO:0000313" key="2">
    <source>
        <dbReference type="EMBL" id="EIJ87197.1"/>
    </source>
</evidence>
<dbReference type="InterPro" id="IPR032675">
    <property type="entry name" value="LRR_dom_sf"/>
</dbReference>
<dbReference type="VEuPathDB" id="MicrosporidiaDB:NEQG_02532"/>
<dbReference type="EMBL" id="GL870884">
    <property type="protein sequence ID" value="EIJ87197.1"/>
    <property type="molecule type" value="Genomic_DNA"/>
</dbReference>
<keyword evidence="1" id="KW-0732">Signal</keyword>
<dbReference type="InParanoid" id="I3EDA0"/>
<organism evidence="2 3">
    <name type="scientific">Nematocida parisii (strain ERTm3)</name>
    <name type="common">Nematode killer fungus</name>
    <dbReference type="NCBI Taxonomy" id="935791"/>
    <lineage>
        <taxon>Eukaryota</taxon>
        <taxon>Fungi</taxon>
        <taxon>Fungi incertae sedis</taxon>
        <taxon>Microsporidia</taxon>
        <taxon>Nematocida</taxon>
    </lineage>
</organism>